<comment type="caution">
    <text evidence="2">The sequence shown here is derived from an EMBL/GenBank/DDBJ whole genome shotgun (WGS) entry which is preliminary data.</text>
</comment>
<dbReference type="RefSeq" id="WP_070177136.1">
    <property type="nucleotide sequence ID" value="NZ_BMJR01000011.1"/>
</dbReference>
<proteinExistence type="predicted"/>
<dbReference type="Proteomes" id="UP000176037">
    <property type="component" value="Unassembled WGS sequence"/>
</dbReference>
<keyword evidence="1" id="KW-0732">Signal</keyword>
<organism evidence="2 3">
    <name type="scientific">Alteromonas lipolytica</name>
    <dbReference type="NCBI Taxonomy" id="1856405"/>
    <lineage>
        <taxon>Bacteria</taxon>
        <taxon>Pseudomonadati</taxon>
        <taxon>Pseudomonadota</taxon>
        <taxon>Gammaproteobacteria</taxon>
        <taxon>Alteromonadales</taxon>
        <taxon>Alteromonadaceae</taxon>
        <taxon>Alteromonas/Salinimonas group</taxon>
        <taxon>Alteromonas</taxon>
    </lineage>
</organism>
<feature type="chain" id="PRO_5009214082" evidence="1">
    <location>
        <begin position="22"/>
        <end position="180"/>
    </location>
</feature>
<evidence type="ECO:0000313" key="2">
    <source>
        <dbReference type="EMBL" id="OFI34207.1"/>
    </source>
</evidence>
<sequence>MLKIKLIAFITFSLFTFFVNANGVSSTEFHGVKLGMEKSQVMNILKRDVSEKAVANWKVENQYLVDIYNDEQIKQEISGEAFLEEDLLHFFKQEDKGNPFSSLSLDFTEDGLLYKMEIQYSSGSELGLIALQSLLEETYGHDNVKFINNSESRFFSVTLIDKKTVDVAVAKLKNTFKAKL</sequence>
<evidence type="ECO:0000313" key="3">
    <source>
        <dbReference type="Proteomes" id="UP000176037"/>
    </source>
</evidence>
<name>A0A1E8FE28_9ALTE</name>
<protein>
    <submittedName>
        <fullName evidence="2">Uncharacterized protein</fullName>
    </submittedName>
</protein>
<evidence type="ECO:0000256" key="1">
    <source>
        <dbReference type="SAM" id="SignalP"/>
    </source>
</evidence>
<dbReference type="STRING" id="1856405.BFC17_21975"/>
<dbReference type="AlphaFoldDB" id="A0A1E8FE28"/>
<accession>A0A1E8FE28</accession>
<dbReference type="EMBL" id="MJIC01000014">
    <property type="protein sequence ID" value="OFI34207.1"/>
    <property type="molecule type" value="Genomic_DNA"/>
</dbReference>
<feature type="signal peptide" evidence="1">
    <location>
        <begin position="1"/>
        <end position="21"/>
    </location>
</feature>
<gene>
    <name evidence="2" type="ORF">BFC17_21975</name>
</gene>
<keyword evidence="3" id="KW-1185">Reference proteome</keyword>
<reference evidence="2 3" key="1">
    <citation type="submission" date="2016-09" db="EMBL/GenBank/DDBJ databases">
        <title>Alteromonas lipolytica, a new species isolated from sea water.</title>
        <authorList>
            <person name="Wu Y.-H."/>
            <person name="Cheng H."/>
            <person name="Xu X.-W."/>
        </authorList>
    </citation>
    <scope>NUCLEOTIDE SEQUENCE [LARGE SCALE GENOMIC DNA]</scope>
    <source>
        <strain evidence="2 3">JW12</strain>
    </source>
</reference>